<feature type="region of interest" description="Disordered" evidence="1">
    <location>
        <begin position="279"/>
        <end position="353"/>
    </location>
</feature>
<reference evidence="3 4" key="1">
    <citation type="submission" date="2017-03" db="EMBL/GenBank/DDBJ databases">
        <title>Widespread Adenine N6-methylation of Active Genes in Fungi.</title>
        <authorList>
            <consortium name="DOE Joint Genome Institute"/>
            <person name="Mondo S.J."/>
            <person name="Dannebaum R.O."/>
            <person name="Kuo R.C."/>
            <person name="Louie K.B."/>
            <person name="Bewick A.J."/>
            <person name="Labutti K."/>
            <person name="Haridas S."/>
            <person name="Kuo A."/>
            <person name="Salamov A."/>
            <person name="Ahrendt S.R."/>
            <person name="Lau R."/>
            <person name="Bowen B.P."/>
            <person name="Lipzen A."/>
            <person name="Sullivan W."/>
            <person name="Andreopoulos W.B."/>
            <person name="Clum A."/>
            <person name="Lindquist E."/>
            <person name="Daum C."/>
            <person name="Northen T.R."/>
            <person name="Ramamoorthy G."/>
            <person name="Schmitz R.J."/>
            <person name="Gryganskyi A."/>
            <person name="Culley D."/>
            <person name="Magnuson J."/>
            <person name="James T.Y."/>
            <person name="O'Malley M.A."/>
            <person name="Stajich J.E."/>
            <person name="Spatafora J.W."/>
            <person name="Visel A."/>
            <person name="Grigoriev I.V."/>
        </authorList>
    </citation>
    <scope>NUCLEOTIDE SEQUENCE [LARGE SCALE GENOMIC DNA]</scope>
    <source>
        <strain evidence="3 4">NRRL Y-17943</strain>
    </source>
</reference>
<organism evidence="3 4">
    <name type="scientific">Kockovaella imperatae</name>
    <dbReference type="NCBI Taxonomy" id="4999"/>
    <lineage>
        <taxon>Eukaryota</taxon>
        <taxon>Fungi</taxon>
        <taxon>Dikarya</taxon>
        <taxon>Basidiomycota</taxon>
        <taxon>Agaricomycotina</taxon>
        <taxon>Tremellomycetes</taxon>
        <taxon>Tremellales</taxon>
        <taxon>Cuniculitremaceae</taxon>
        <taxon>Kockovaella</taxon>
    </lineage>
</organism>
<gene>
    <name evidence="3" type="ORF">BD324DRAFT_53954</name>
</gene>
<comment type="caution">
    <text evidence="3">The sequence shown here is derived from an EMBL/GenBank/DDBJ whole genome shotgun (WGS) entry which is preliminary data.</text>
</comment>
<dbReference type="PANTHER" id="PTHR31735:SF1">
    <property type="entry name" value="VACUOLAR MEMBRANE PROTEIN YPL162C"/>
    <property type="match status" value="1"/>
</dbReference>
<dbReference type="AlphaFoldDB" id="A0A1Y1UTC0"/>
<evidence type="ECO:0000313" key="4">
    <source>
        <dbReference type="Proteomes" id="UP000193218"/>
    </source>
</evidence>
<dbReference type="EMBL" id="NBSH01000001">
    <property type="protein sequence ID" value="ORX41273.1"/>
    <property type="molecule type" value="Genomic_DNA"/>
</dbReference>
<keyword evidence="2" id="KW-1133">Transmembrane helix</keyword>
<feature type="transmembrane region" description="Helical" evidence="2">
    <location>
        <begin position="62"/>
        <end position="81"/>
    </location>
</feature>
<feature type="transmembrane region" description="Helical" evidence="2">
    <location>
        <begin position="115"/>
        <end position="135"/>
    </location>
</feature>
<name>A0A1Y1UTC0_9TREE</name>
<dbReference type="InterPro" id="IPR022127">
    <property type="entry name" value="STIMATE/YPL162C"/>
</dbReference>
<keyword evidence="2" id="KW-0472">Membrane</keyword>
<dbReference type="Pfam" id="PF12400">
    <property type="entry name" value="STIMATE"/>
    <property type="match status" value="1"/>
</dbReference>
<protein>
    <submittedName>
        <fullName evidence="3">Vaculolar membrane protein-domain-containing protein</fullName>
    </submittedName>
</protein>
<evidence type="ECO:0000313" key="3">
    <source>
        <dbReference type="EMBL" id="ORX41273.1"/>
    </source>
</evidence>
<evidence type="ECO:0000256" key="2">
    <source>
        <dbReference type="SAM" id="Phobius"/>
    </source>
</evidence>
<feature type="transmembrane region" description="Helical" evidence="2">
    <location>
        <begin position="155"/>
        <end position="178"/>
    </location>
</feature>
<feature type="compositionally biased region" description="Basic and acidic residues" evidence="1">
    <location>
        <begin position="324"/>
        <end position="335"/>
    </location>
</feature>
<dbReference type="GeneID" id="33554817"/>
<dbReference type="OrthoDB" id="431202at2759"/>
<keyword evidence="2" id="KW-0812">Transmembrane</keyword>
<dbReference type="InParanoid" id="A0A1Y1UTC0"/>
<dbReference type="RefSeq" id="XP_021874952.1">
    <property type="nucleotide sequence ID" value="XM_022013009.1"/>
</dbReference>
<feature type="compositionally biased region" description="Low complexity" evidence="1">
    <location>
        <begin position="337"/>
        <end position="346"/>
    </location>
</feature>
<keyword evidence="4" id="KW-1185">Reference proteome</keyword>
<sequence length="353" mass="38959">MGIFVLASLVLKRQLEKNKRPWRIWLWDVSKQLAGQAVIHGLNLLISDQLALAAHNNPCSVYFLNVLIDTTIGVAIFYFSLKGWTWVFSKQLHLEGFQSGHYGVPPKPSFWWKQLIPYILSIIVMKLLVLLPLTLPRISDLLLRFGHFLLQSFAPSVQVVFVMAFFPLVMNIVQFCIVDQVIKASGMSEEDGADEYQRIPTEGDVEAPAESPAQLHRNLRSKLASPLSSPRHRKSPLLTSAEIQPTSNQVIYGSTGTSPSPSPGDDAAVSTWVRMARRRVSSDGSTIHPDGSEDTLGLYRESRSGAPSPDSAMGPRLGASLEGPPRDRIDGDRLRRSLSPSVSPRLNGKSKAA</sequence>
<proteinExistence type="predicted"/>
<dbReference type="STRING" id="4999.A0A1Y1UTC0"/>
<dbReference type="GO" id="GO:0016020">
    <property type="term" value="C:membrane"/>
    <property type="evidence" value="ECO:0007669"/>
    <property type="project" value="TreeGrafter"/>
</dbReference>
<dbReference type="Proteomes" id="UP000193218">
    <property type="component" value="Unassembled WGS sequence"/>
</dbReference>
<dbReference type="PANTHER" id="PTHR31735">
    <property type="entry name" value="VACUOLAR MEMBRANE PROTEIN YPL162C"/>
    <property type="match status" value="1"/>
</dbReference>
<accession>A0A1Y1UTC0</accession>
<evidence type="ECO:0000256" key="1">
    <source>
        <dbReference type="SAM" id="MobiDB-lite"/>
    </source>
</evidence>
<feature type="region of interest" description="Disordered" evidence="1">
    <location>
        <begin position="222"/>
        <end position="267"/>
    </location>
</feature>
<feature type="compositionally biased region" description="Polar residues" evidence="1">
    <location>
        <begin position="237"/>
        <end position="252"/>
    </location>
</feature>